<evidence type="ECO:0000256" key="1">
    <source>
        <dbReference type="SAM" id="Phobius"/>
    </source>
</evidence>
<keyword evidence="1" id="KW-1133">Transmembrane helix</keyword>
<dbReference type="AlphaFoldDB" id="A0A2T2YJT3"/>
<feature type="transmembrane region" description="Helical" evidence="1">
    <location>
        <begin position="12"/>
        <end position="33"/>
    </location>
</feature>
<protein>
    <submittedName>
        <fullName evidence="3">Acyltransferase</fullName>
    </submittedName>
</protein>
<proteinExistence type="predicted"/>
<reference evidence="3 4" key="1">
    <citation type="submission" date="2018-03" db="EMBL/GenBank/DDBJ databases">
        <title>Adhaeribacter sp. HMF7605 Genome sequencing and assembly.</title>
        <authorList>
            <person name="Kang H."/>
            <person name="Kang J."/>
            <person name="Cha I."/>
            <person name="Kim H."/>
            <person name="Joh K."/>
        </authorList>
    </citation>
    <scope>NUCLEOTIDE SEQUENCE [LARGE SCALE GENOMIC DNA]</scope>
    <source>
        <strain evidence="3 4">HMF7605</strain>
    </source>
</reference>
<feature type="transmembrane region" description="Helical" evidence="1">
    <location>
        <begin position="184"/>
        <end position="202"/>
    </location>
</feature>
<feature type="transmembrane region" description="Helical" evidence="1">
    <location>
        <begin position="214"/>
        <end position="235"/>
    </location>
</feature>
<accession>A0A2T2YJT3</accession>
<gene>
    <name evidence="3" type="ORF">AHMF7605_20620</name>
</gene>
<dbReference type="InterPro" id="IPR002656">
    <property type="entry name" value="Acyl_transf_3_dom"/>
</dbReference>
<feature type="transmembrane region" description="Helical" evidence="1">
    <location>
        <begin position="91"/>
        <end position="109"/>
    </location>
</feature>
<feature type="transmembrane region" description="Helical" evidence="1">
    <location>
        <begin position="143"/>
        <end position="163"/>
    </location>
</feature>
<evidence type="ECO:0000313" key="4">
    <source>
        <dbReference type="Proteomes" id="UP000240357"/>
    </source>
</evidence>
<dbReference type="Proteomes" id="UP000240357">
    <property type="component" value="Unassembled WGS sequence"/>
</dbReference>
<feature type="transmembrane region" description="Helical" evidence="1">
    <location>
        <begin position="244"/>
        <end position="261"/>
    </location>
</feature>
<evidence type="ECO:0000259" key="2">
    <source>
        <dbReference type="Pfam" id="PF01757"/>
    </source>
</evidence>
<keyword evidence="3" id="KW-0808">Transferase</keyword>
<keyword evidence="1" id="KW-0472">Membrane</keyword>
<evidence type="ECO:0000313" key="3">
    <source>
        <dbReference type="EMBL" id="PSR55735.1"/>
    </source>
</evidence>
<keyword evidence="3" id="KW-0012">Acyltransferase</keyword>
<dbReference type="InterPro" id="IPR050623">
    <property type="entry name" value="Glucan_succinyl_AcylTrfase"/>
</dbReference>
<feature type="transmembrane region" description="Helical" evidence="1">
    <location>
        <begin position="53"/>
        <end position="75"/>
    </location>
</feature>
<dbReference type="OrthoDB" id="9809782at2"/>
<name>A0A2T2YJT3_9BACT</name>
<sequence length="409" mass="48632">METNYPRQSYLDWLRILAIVGVLFFHAAMPFVPEEVWHLKNKETSNLLLEFNFWLSRFRMPLLFFISGTVTFFMMKNRTGGAFVLLRLRRLFIPLLFGMLVIVPPQVYLERLTQGFKGNFFDFYPSIFNFEPYPKGNFSWHHLWFIAYLFVYDVLLVPLFVWLKQKRGKAFLQRVSLLAKGKRIYWLMLPGVIVFSSMVLKYDQTNDLFHDYCFFLYWLCFLLGGYFCIASPALMDSLERNRRFSLTLAFLAIVLLNYFRWNSMELQTLIPDYQTNWRTYIYLAIYPLNAWFWVFAAIGYGKRYLNKFHPAINYINQAVYPFYILHQTIIVIIVYYVVQTSDTIVMKYLFTVLVTFAVSMLLFHLFIKEFVLTRFLFGMKPKAAKKEPAETLDKKLIIPEKLTPSAPLV</sequence>
<feature type="transmembrane region" description="Helical" evidence="1">
    <location>
        <begin position="320"/>
        <end position="338"/>
    </location>
</feature>
<dbReference type="GO" id="GO:0016747">
    <property type="term" value="F:acyltransferase activity, transferring groups other than amino-acyl groups"/>
    <property type="evidence" value="ECO:0007669"/>
    <property type="project" value="InterPro"/>
</dbReference>
<comment type="caution">
    <text evidence="3">The sequence shown here is derived from an EMBL/GenBank/DDBJ whole genome shotgun (WGS) entry which is preliminary data.</text>
</comment>
<dbReference type="RefSeq" id="WP_106931916.1">
    <property type="nucleotide sequence ID" value="NZ_PYFT01000001.1"/>
</dbReference>
<keyword evidence="4" id="KW-1185">Reference proteome</keyword>
<dbReference type="PANTHER" id="PTHR36927">
    <property type="entry name" value="BLR4337 PROTEIN"/>
    <property type="match status" value="1"/>
</dbReference>
<feature type="transmembrane region" description="Helical" evidence="1">
    <location>
        <begin position="344"/>
        <end position="367"/>
    </location>
</feature>
<dbReference type="EMBL" id="PYFT01000001">
    <property type="protein sequence ID" value="PSR55735.1"/>
    <property type="molecule type" value="Genomic_DNA"/>
</dbReference>
<dbReference type="Pfam" id="PF01757">
    <property type="entry name" value="Acyl_transf_3"/>
    <property type="match status" value="1"/>
</dbReference>
<keyword evidence="1" id="KW-0812">Transmembrane</keyword>
<dbReference type="PANTHER" id="PTHR36927:SF3">
    <property type="entry name" value="GLUCANS BIOSYNTHESIS PROTEIN C"/>
    <property type="match status" value="1"/>
</dbReference>
<feature type="domain" description="Acyltransferase 3" evidence="2">
    <location>
        <begin position="9"/>
        <end position="363"/>
    </location>
</feature>
<organism evidence="3 4">
    <name type="scientific">Adhaeribacter arboris</name>
    <dbReference type="NCBI Taxonomy" id="2072846"/>
    <lineage>
        <taxon>Bacteria</taxon>
        <taxon>Pseudomonadati</taxon>
        <taxon>Bacteroidota</taxon>
        <taxon>Cytophagia</taxon>
        <taxon>Cytophagales</taxon>
        <taxon>Hymenobacteraceae</taxon>
        <taxon>Adhaeribacter</taxon>
    </lineage>
</organism>
<feature type="transmembrane region" description="Helical" evidence="1">
    <location>
        <begin position="281"/>
        <end position="300"/>
    </location>
</feature>